<accession>A0ABR1D1B4</accession>
<organism evidence="1 2">
    <name type="scientific">Necator americanus</name>
    <name type="common">Human hookworm</name>
    <dbReference type="NCBI Taxonomy" id="51031"/>
    <lineage>
        <taxon>Eukaryota</taxon>
        <taxon>Metazoa</taxon>
        <taxon>Ecdysozoa</taxon>
        <taxon>Nematoda</taxon>
        <taxon>Chromadorea</taxon>
        <taxon>Rhabditida</taxon>
        <taxon>Rhabditina</taxon>
        <taxon>Rhabditomorpha</taxon>
        <taxon>Strongyloidea</taxon>
        <taxon>Ancylostomatidae</taxon>
        <taxon>Bunostominae</taxon>
        <taxon>Necator</taxon>
    </lineage>
</organism>
<gene>
    <name evidence="1" type="primary">Necator_chrIII.g11693</name>
    <name evidence="1" type="ORF">RB195_010928</name>
</gene>
<dbReference type="Proteomes" id="UP001303046">
    <property type="component" value="Unassembled WGS sequence"/>
</dbReference>
<comment type="caution">
    <text evidence="1">The sequence shown here is derived from an EMBL/GenBank/DDBJ whole genome shotgun (WGS) entry which is preliminary data.</text>
</comment>
<keyword evidence="2" id="KW-1185">Reference proteome</keyword>
<protein>
    <submittedName>
        <fullName evidence="1">Uncharacterized protein</fullName>
    </submittedName>
</protein>
<sequence>MTAKTISGNSQFQKTSSLRWTWESPVEIKILDQIIASKRFCVTDVAVVPKFYTESGKIFLHKERRESRQVQNPRTITIIIYYYYPFAALAGFWENSAMDSIDEENDRLVGHLHDCTRKVQRFKTTKRRLSPEELTRLCEGIST</sequence>
<reference evidence="1 2" key="1">
    <citation type="submission" date="2023-08" db="EMBL/GenBank/DDBJ databases">
        <title>A Necator americanus chromosomal reference genome.</title>
        <authorList>
            <person name="Ilik V."/>
            <person name="Petrzelkova K.J."/>
            <person name="Pardy F."/>
            <person name="Fuh T."/>
            <person name="Niatou-Singa F.S."/>
            <person name="Gouil Q."/>
            <person name="Baker L."/>
            <person name="Ritchie M.E."/>
            <person name="Jex A.R."/>
            <person name="Gazzola D."/>
            <person name="Li H."/>
            <person name="Toshio Fujiwara R."/>
            <person name="Zhan B."/>
            <person name="Aroian R.V."/>
            <person name="Pafco B."/>
            <person name="Schwarz E.M."/>
        </authorList>
    </citation>
    <scope>NUCLEOTIDE SEQUENCE [LARGE SCALE GENOMIC DNA]</scope>
    <source>
        <strain evidence="1 2">Aroian</strain>
        <tissue evidence="1">Whole animal</tissue>
    </source>
</reference>
<dbReference type="EMBL" id="JAVFWL010000003">
    <property type="protein sequence ID" value="KAK6743928.1"/>
    <property type="molecule type" value="Genomic_DNA"/>
</dbReference>
<name>A0ABR1D1B4_NECAM</name>
<proteinExistence type="predicted"/>
<evidence type="ECO:0000313" key="1">
    <source>
        <dbReference type="EMBL" id="KAK6743928.1"/>
    </source>
</evidence>
<evidence type="ECO:0000313" key="2">
    <source>
        <dbReference type="Proteomes" id="UP001303046"/>
    </source>
</evidence>